<dbReference type="InterPro" id="IPR002181">
    <property type="entry name" value="Fibrinogen_a/b/g_C_dom"/>
</dbReference>
<dbReference type="AlphaFoldDB" id="A0A8C8SM44"/>
<feature type="domain" description="Fibrinogen C-terminal" evidence="2">
    <location>
        <begin position="57"/>
        <end position="245"/>
    </location>
</feature>
<accession>A0A8C8SM44</accession>
<protein>
    <recommendedName>
        <fullName evidence="2">Fibrinogen C-terminal domain-containing protein</fullName>
    </recommendedName>
</protein>
<dbReference type="InterPro" id="IPR014716">
    <property type="entry name" value="Fibrinogen_a/b/g_C_1"/>
</dbReference>
<feature type="chain" id="PRO_5034806597" description="Fibrinogen C-terminal domain-containing protein" evidence="1">
    <location>
        <begin position="23"/>
        <end position="277"/>
    </location>
</feature>
<organism evidence="3 4">
    <name type="scientific">Pelusios castaneus</name>
    <name type="common">West African mud turtle</name>
    <dbReference type="NCBI Taxonomy" id="367368"/>
    <lineage>
        <taxon>Eukaryota</taxon>
        <taxon>Metazoa</taxon>
        <taxon>Chordata</taxon>
        <taxon>Craniata</taxon>
        <taxon>Vertebrata</taxon>
        <taxon>Euteleostomi</taxon>
        <taxon>Archelosauria</taxon>
        <taxon>Testudinata</taxon>
        <taxon>Testudines</taxon>
        <taxon>Pleurodira</taxon>
        <taxon>Pelomedusidae</taxon>
        <taxon>Pelusios</taxon>
    </lineage>
</organism>
<evidence type="ECO:0000313" key="4">
    <source>
        <dbReference type="Proteomes" id="UP000694393"/>
    </source>
</evidence>
<dbReference type="Pfam" id="PF00147">
    <property type="entry name" value="Fibrinogen_C"/>
    <property type="match status" value="1"/>
</dbReference>
<evidence type="ECO:0000313" key="3">
    <source>
        <dbReference type="Ensembl" id="ENSPCEP00000021857.1"/>
    </source>
</evidence>
<dbReference type="PANTHER" id="PTHR19143">
    <property type="entry name" value="FIBRINOGEN/TENASCIN/ANGIOPOEITIN"/>
    <property type="match status" value="1"/>
</dbReference>
<dbReference type="SMART" id="SM00186">
    <property type="entry name" value="FBG"/>
    <property type="match status" value="1"/>
</dbReference>
<dbReference type="PANTHER" id="PTHR19143:SF457">
    <property type="entry name" value="FIBRINOGEN C-TERMINAL DOMAIN-CONTAINING PROTEIN"/>
    <property type="match status" value="1"/>
</dbReference>
<reference evidence="3" key="2">
    <citation type="submission" date="2025-09" db="UniProtKB">
        <authorList>
            <consortium name="Ensembl"/>
        </authorList>
    </citation>
    <scope>IDENTIFICATION</scope>
</reference>
<proteinExistence type="predicted"/>
<feature type="signal peptide" evidence="1">
    <location>
        <begin position="1"/>
        <end position="22"/>
    </location>
</feature>
<keyword evidence="1" id="KW-0732">Signal</keyword>
<dbReference type="Proteomes" id="UP000694393">
    <property type="component" value="Unplaced"/>
</dbReference>
<dbReference type="SUPFAM" id="SSF56496">
    <property type="entry name" value="Fibrinogen C-terminal domain-like"/>
    <property type="match status" value="1"/>
</dbReference>
<dbReference type="GO" id="GO:0005615">
    <property type="term" value="C:extracellular space"/>
    <property type="evidence" value="ECO:0007669"/>
    <property type="project" value="TreeGrafter"/>
</dbReference>
<dbReference type="InterPro" id="IPR036056">
    <property type="entry name" value="Fibrinogen-like_C"/>
</dbReference>
<dbReference type="InterPro" id="IPR050373">
    <property type="entry name" value="Fibrinogen_C-term_domain"/>
</dbReference>
<reference evidence="3" key="1">
    <citation type="submission" date="2025-08" db="UniProtKB">
        <authorList>
            <consortium name="Ensembl"/>
        </authorList>
    </citation>
    <scope>IDENTIFICATION</scope>
</reference>
<keyword evidence="4" id="KW-1185">Reference proteome</keyword>
<evidence type="ECO:0000256" key="1">
    <source>
        <dbReference type="SAM" id="SignalP"/>
    </source>
</evidence>
<dbReference type="Ensembl" id="ENSPCET00000022600.1">
    <property type="protein sequence ID" value="ENSPCEP00000021857.1"/>
    <property type="gene ID" value="ENSPCEG00000016762.1"/>
</dbReference>
<sequence length="277" mass="31886">MPSCNTLLAAFAVLLLISPSNSQLERSPEFWKKRLEDVVNIHMVKDVMAIRNLDAVITRRVYPKDCDEVFQLSPTYHHDGLYVIQPQGTHKLVAMCRMDGCNGWTVIQKNSHNSELTWSETWTTYKYGFGDLENDHWLGNKFINLISAQKWYKVRIELVDGQNNGKYAEYDSFVMKGEEDAYQLRLGMYEGTAGDSLSSSRTKNMHDNMKFSAKDQDNDRSTLENCASVNGGAWWYDSCFDAQLNRKIDLHWKTACDGDCKNSTILLKPIHMYCHRV</sequence>
<dbReference type="CDD" id="cd00087">
    <property type="entry name" value="FReD"/>
    <property type="match status" value="1"/>
</dbReference>
<dbReference type="PROSITE" id="PS51406">
    <property type="entry name" value="FIBRINOGEN_C_2"/>
    <property type="match status" value="1"/>
</dbReference>
<dbReference type="Gene3D" id="3.90.215.10">
    <property type="entry name" value="Gamma Fibrinogen, chain A, domain 1"/>
    <property type="match status" value="1"/>
</dbReference>
<evidence type="ECO:0000259" key="2">
    <source>
        <dbReference type="PROSITE" id="PS51406"/>
    </source>
</evidence>
<name>A0A8C8SM44_9SAUR</name>